<dbReference type="EMBL" id="JAQIIO010000002">
    <property type="protein sequence ID" value="MDA5093591.1"/>
    <property type="molecule type" value="Genomic_DNA"/>
</dbReference>
<gene>
    <name evidence="1" type="ORF">O2N63_05755</name>
</gene>
<keyword evidence="2" id="KW-1185">Reference proteome</keyword>
<accession>A0ABT4VZF3</accession>
<evidence type="ECO:0008006" key="3">
    <source>
        <dbReference type="Google" id="ProtNLM"/>
    </source>
</evidence>
<dbReference type="Proteomes" id="UP001528040">
    <property type="component" value="Unassembled WGS sequence"/>
</dbReference>
<evidence type="ECO:0000313" key="1">
    <source>
        <dbReference type="EMBL" id="MDA5093591.1"/>
    </source>
</evidence>
<reference evidence="1 2" key="1">
    <citation type="submission" date="2023-01" db="EMBL/GenBank/DDBJ databases">
        <authorList>
            <person name="Yoon J.-W."/>
        </authorList>
    </citation>
    <scope>NUCLEOTIDE SEQUENCE [LARGE SCALE GENOMIC DNA]</scope>
    <source>
        <strain evidence="1 2">KMU-50</strain>
    </source>
</reference>
<organism evidence="1 2">
    <name type="scientific">Aliiroseovarius salicola</name>
    <dbReference type="NCBI Taxonomy" id="3009082"/>
    <lineage>
        <taxon>Bacteria</taxon>
        <taxon>Pseudomonadati</taxon>
        <taxon>Pseudomonadota</taxon>
        <taxon>Alphaproteobacteria</taxon>
        <taxon>Rhodobacterales</taxon>
        <taxon>Paracoccaceae</taxon>
        <taxon>Aliiroseovarius</taxon>
    </lineage>
</organism>
<dbReference type="RefSeq" id="WP_271053275.1">
    <property type="nucleotide sequence ID" value="NZ_JAQIIO010000002.1"/>
</dbReference>
<sequence length="75" mass="8284">MDDGNTTDAAGFRIMAEACVLPREIELKKAVDAAKKALGRAKDPDARKSAMAKLADLQLRLSIEQEARRKYHRTG</sequence>
<evidence type="ECO:0000313" key="2">
    <source>
        <dbReference type="Proteomes" id="UP001528040"/>
    </source>
</evidence>
<proteinExistence type="predicted"/>
<name>A0ABT4VZF3_9RHOB</name>
<protein>
    <recommendedName>
        <fullName evidence="3">Transposase</fullName>
    </recommendedName>
</protein>
<comment type="caution">
    <text evidence="1">The sequence shown here is derived from an EMBL/GenBank/DDBJ whole genome shotgun (WGS) entry which is preliminary data.</text>
</comment>